<evidence type="ECO:0000313" key="2">
    <source>
        <dbReference type="EMBL" id="KAF7282940.1"/>
    </source>
</evidence>
<feature type="region of interest" description="Disordered" evidence="1">
    <location>
        <begin position="98"/>
        <end position="154"/>
    </location>
</feature>
<sequence length="177" mass="19539">MSKYQANSVQMDLGTHKRGSRTVKDQLINVSCEKTLSPPWLFSDHSPHGKLNRPPSSGEKEFSKRLNRFGALVCSVAGCRLLLFREFSVVYRVRSLERKEDGGGSGGCDGGDGQEARFESFERGGQQERNLNGSGVGGDERGPLTSNSCRKSAGLRTRRWKSFGFYTTVEKSVKRAA</sequence>
<organism evidence="2 3">
    <name type="scientific">Rhynchophorus ferrugineus</name>
    <name type="common">Red palm weevil</name>
    <name type="synonym">Curculio ferrugineus</name>
    <dbReference type="NCBI Taxonomy" id="354439"/>
    <lineage>
        <taxon>Eukaryota</taxon>
        <taxon>Metazoa</taxon>
        <taxon>Ecdysozoa</taxon>
        <taxon>Arthropoda</taxon>
        <taxon>Hexapoda</taxon>
        <taxon>Insecta</taxon>
        <taxon>Pterygota</taxon>
        <taxon>Neoptera</taxon>
        <taxon>Endopterygota</taxon>
        <taxon>Coleoptera</taxon>
        <taxon>Polyphaga</taxon>
        <taxon>Cucujiformia</taxon>
        <taxon>Curculionidae</taxon>
        <taxon>Dryophthorinae</taxon>
        <taxon>Rhynchophorus</taxon>
    </lineage>
</organism>
<name>A0A834IRV5_RHYFE</name>
<feature type="compositionally biased region" description="Gly residues" evidence="1">
    <location>
        <begin position="103"/>
        <end position="113"/>
    </location>
</feature>
<gene>
    <name evidence="2" type="ORF">GWI33_001750</name>
</gene>
<feature type="compositionally biased region" description="Basic and acidic residues" evidence="1">
    <location>
        <begin position="114"/>
        <end position="126"/>
    </location>
</feature>
<comment type="caution">
    <text evidence="2">The sequence shown here is derived from an EMBL/GenBank/DDBJ whole genome shotgun (WGS) entry which is preliminary data.</text>
</comment>
<proteinExistence type="predicted"/>
<dbReference type="Proteomes" id="UP000625711">
    <property type="component" value="Unassembled WGS sequence"/>
</dbReference>
<evidence type="ECO:0000313" key="3">
    <source>
        <dbReference type="Proteomes" id="UP000625711"/>
    </source>
</evidence>
<protein>
    <submittedName>
        <fullName evidence="2">Uncharacterized protein</fullName>
    </submittedName>
</protein>
<dbReference type="EMBL" id="JAACXV010000149">
    <property type="protein sequence ID" value="KAF7282940.1"/>
    <property type="molecule type" value="Genomic_DNA"/>
</dbReference>
<evidence type="ECO:0000256" key="1">
    <source>
        <dbReference type="SAM" id="MobiDB-lite"/>
    </source>
</evidence>
<keyword evidence="3" id="KW-1185">Reference proteome</keyword>
<dbReference type="AlphaFoldDB" id="A0A834IRV5"/>
<reference evidence="2" key="1">
    <citation type="submission" date="2020-08" db="EMBL/GenBank/DDBJ databases">
        <title>Genome sequencing and assembly of the red palm weevil Rhynchophorus ferrugineus.</title>
        <authorList>
            <person name="Dias G.B."/>
            <person name="Bergman C.M."/>
            <person name="Manee M."/>
        </authorList>
    </citation>
    <scope>NUCLEOTIDE SEQUENCE</scope>
    <source>
        <strain evidence="2">AA-2017</strain>
        <tissue evidence="2">Whole larva</tissue>
    </source>
</reference>
<accession>A0A834IRV5</accession>